<dbReference type="Pfam" id="PF16156">
    <property type="entry name" value="DUF4864"/>
    <property type="match status" value="1"/>
</dbReference>
<dbReference type="STRING" id="321267.SHM7688_03653"/>
<proteinExistence type="predicted"/>
<sequence length="143" mass="15813">MKHVLLALVVVMEFSRSGFAQAQVSRQEMGAAADIQAVISAQMDAFRGDDFVQAFSFAAENIQRLFGTSENFAVMVKRGYPMVHRAEDVRFGALRPDGNALWQRVLIRDAQGVVHVLEYLMISDGESWRIATVQLLPPSDVGA</sequence>
<evidence type="ECO:0000313" key="2">
    <source>
        <dbReference type="Proteomes" id="UP000054823"/>
    </source>
</evidence>
<evidence type="ECO:0000313" key="1">
    <source>
        <dbReference type="EMBL" id="CUH54183.1"/>
    </source>
</evidence>
<accession>A0A0P1EU68</accession>
<keyword evidence="2" id="KW-1185">Reference proteome</keyword>
<dbReference type="RefSeq" id="WP_083499106.1">
    <property type="nucleotide sequence ID" value="NZ_CYPW01000040.1"/>
</dbReference>
<dbReference type="Proteomes" id="UP000054823">
    <property type="component" value="Unassembled WGS sequence"/>
</dbReference>
<dbReference type="InterPro" id="IPR032347">
    <property type="entry name" value="DUF4864"/>
</dbReference>
<organism evidence="1 2">
    <name type="scientific">Shimia marina</name>
    <dbReference type="NCBI Taxonomy" id="321267"/>
    <lineage>
        <taxon>Bacteria</taxon>
        <taxon>Pseudomonadati</taxon>
        <taxon>Pseudomonadota</taxon>
        <taxon>Alphaproteobacteria</taxon>
        <taxon>Rhodobacterales</taxon>
        <taxon>Roseobacteraceae</taxon>
    </lineage>
</organism>
<dbReference type="EMBL" id="CYPW01000040">
    <property type="protein sequence ID" value="CUH54183.1"/>
    <property type="molecule type" value="Genomic_DNA"/>
</dbReference>
<reference evidence="1 2" key="1">
    <citation type="submission" date="2015-09" db="EMBL/GenBank/DDBJ databases">
        <authorList>
            <consortium name="Swine Surveillance"/>
        </authorList>
    </citation>
    <scope>NUCLEOTIDE SEQUENCE [LARGE SCALE GENOMIC DNA]</scope>
    <source>
        <strain evidence="1 2">CECT 7688</strain>
    </source>
</reference>
<dbReference type="AlphaFoldDB" id="A0A0P1EU68"/>
<protein>
    <recommendedName>
        <fullName evidence="3">DUF4864 domain-containing protein</fullName>
    </recommendedName>
</protein>
<gene>
    <name evidence="1" type="ORF">SHM7688_03653</name>
</gene>
<evidence type="ECO:0008006" key="3">
    <source>
        <dbReference type="Google" id="ProtNLM"/>
    </source>
</evidence>
<name>A0A0P1EU68_9RHOB</name>